<evidence type="ECO:0000313" key="5">
    <source>
        <dbReference type="EMBL" id="NHB78392.1"/>
    </source>
</evidence>
<evidence type="ECO:0000313" key="6">
    <source>
        <dbReference type="Proteomes" id="UP001515660"/>
    </source>
</evidence>
<keyword evidence="4" id="KW-0326">Glycosidase</keyword>
<dbReference type="InterPro" id="IPR002196">
    <property type="entry name" value="Glyco_hydro_24"/>
</dbReference>
<dbReference type="PANTHER" id="PTHR38107:SF3">
    <property type="entry name" value="LYSOZYME RRRD-RELATED"/>
    <property type="match status" value="1"/>
</dbReference>
<protein>
    <recommendedName>
        <fullName evidence="4">Lysozyme</fullName>
        <ecNumber evidence="4">3.2.1.17</ecNumber>
    </recommendedName>
</protein>
<proteinExistence type="inferred from homology"/>
<dbReference type="InterPro" id="IPR023347">
    <property type="entry name" value="Lysozyme_dom_sf"/>
</dbReference>
<dbReference type="Pfam" id="PF00959">
    <property type="entry name" value="Phage_lysozyme"/>
    <property type="match status" value="1"/>
</dbReference>
<evidence type="ECO:0000256" key="4">
    <source>
        <dbReference type="RuleBase" id="RU003788"/>
    </source>
</evidence>
<evidence type="ECO:0000256" key="2">
    <source>
        <dbReference type="ARBA" id="ARBA00022638"/>
    </source>
</evidence>
<comment type="similarity">
    <text evidence="4">Belongs to the glycosyl hydrolase 24 family.</text>
</comment>
<dbReference type="Proteomes" id="UP001515660">
    <property type="component" value="Unassembled WGS sequence"/>
</dbReference>
<keyword evidence="2 4" id="KW-0081">Bacteriolytic enzyme</keyword>
<reference evidence="5 6" key="1">
    <citation type="journal article" date="2022" name="Microorganisms">
        <title>Genome Sequence and Characterization of a Xanthorhodopsin-Containing, Aerobic Anoxygenic Phototrophic Rhodobacter Species, Isolated from Mesophilic Conditions at Yellowstone National Park.</title>
        <authorList>
            <person name="Kyndt J.A."/>
            <person name="Robertson S."/>
            <person name="Shoffstall I.B."/>
            <person name="Ramaley R.F."/>
            <person name="Meyer T.E."/>
        </authorList>
    </citation>
    <scope>NUCLEOTIDE SEQUENCE [LARGE SCALE GENOMIC DNA]</scope>
    <source>
        <strain evidence="5 6">M37P</strain>
    </source>
</reference>
<dbReference type="EMBL" id="JAANHS010000022">
    <property type="protein sequence ID" value="NHB78392.1"/>
    <property type="molecule type" value="Genomic_DNA"/>
</dbReference>
<keyword evidence="6" id="KW-1185">Reference proteome</keyword>
<organism evidence="5 6">
    <name type="scientific">Rhodobacter calidifons</name>
    <dbReference type="NCBI Taxonomy" id="2715277"/>
    <lineage>
        <taxon>Bacteria</taxon>
        <taxon>Pseudomonadati</taxon>
        <taxon>Pseudomonadota</taxon>
        <taxon>Alphaproteobacteria</taxon>
        <taxon>Rhodobacterales</taxon>
        <taxon>Rhodobacter group</taxon>
        <taxon>Rhodobacter</taxon>
    </lineage>
</organism>
<dbReference type="SUPFAM" id="SSF53955">
    <property type="entry name" value="Lysozyme-like"/>
    <property type="match status" value="1"/>
</dbReference>
<evidence type="ECO:0000256" key="3">
    <source>
        <dbReference type="ARBA" id="ARBA00023200"/>
    </source>
</evidence>
<comment type="catalytic activity">
    <reaction evidence="4">
        <text>Hydrolysis of (1-&gt;4)-beta-linkages between N-acetylmuramic acid and N-acetyl-D-glucosamine residues in a peptidoglycan and between N-acetyl-D-glucosamine residues in chitodextrins.</text>
        <dbReference type="EC" id="3.2.1.17"/>
    </reaction>
</comment>
<dbReference type="InterPro" id="IPR051018">
    <property type="entry name" value="Bacteriophage_GH24"/>
</dbReference>
<dbReference type="PANTHER" id="PTHR38107">
    <property type="match status" value="1"/>
</dbReference>
<accession>A0ABX0GAS2</accession>
<dbReference type="InterPro" id="IPR033907">
    <property type="entry name" value="Endolysin_autolysin"/>
</dbReference>
<sequence length="223" mass="24733">MQTTTRTTDRGQLALIRHEGIVPGPYLDVKNVWTFGIGHTAEAGPPDPAQMPRGMPADVETGIRESFRLFRSDLAAYEAEVRRAVKVTLTPHEFDALVSFHYNTGGIAKAALTRHLNAGDRQAAAEAFLNWRRPTSIIPRRESERDLFRHGRYPGGSIPVWSVDRNGRVDFSRPIRRLSETEALAFMRPQAPPVAPLAPPQPAPPASWLARLAAVFANLTRRA</sequence>
<dbReference type="CDD" id="cd00737">
    <property type="entry name" value="lyz_endolysin_autolysin"/>
    <property type="match status" value="1"/>
</dbReference>
<dbReference type="EC" id="3.2.1.17" evidence="4"/>
<evidence type="ECO:0000256" key="1">
    <source>
        <dbReference type="ARBA" id="ARBA00022529"/>
    </source>
</evidence>
<dbReference type="Gene3D" id="1.10.530.40">
    <property type="match status" value="1"/>
</dbReference>
<gene>
    <name evidence="5" type="ORF">G8O29_16890</name>
</gene>
<comment type="caution">
    <text evidence="5">The sequence shown here is derived from an EMBL/GenBank/DDBJ whole genome shotgun (WGS) entry which is preliminary data.</text>
</comment>
<dbReference type="RefSeq" id="WP_166404396.1">
    <property type="nucleotide sequence ID" value="NZ_JAANHS010000022.1"/>
</dbReference>
<name>A0ABX0GAS2_9RHOB</name>
<keyword evidence="1 4" id="KW-0929">Antimicrobial</keyword>
<dbReference type="InterPro" id="IPR023346">
    <property type="entry name" value="Lysozyme-like_dom_sf"/>
</dbReference>
<keyword evidence="3" id="KW-1035">Host cytoplasm</keyword>
<keyword evidence="4" id="KW-0378">Hydrolase</keyword>